<comment type="caution">
    <text evidence="1">The sequence shown here is derived from an EMBL/GenBank/DDBJ whole genome shotgun (WGS) entry which is preliminary data.</text>
</comment>
<dbReference type="Proteomes" id="UP000237000">
    <property type="component" value="Unassembled WGS sequence"/>
</dbReference>
<gene>
    <name evidence="1" type="ORF">TorRG33x02_323700</name>
</gene>
<feature type="non-terminal residue" evidence="1">
    <location>
        <position position="1"/>
    </location>
</feature>
<keyword evidence="2" id="KW-1185">Reference proteome</keyword>
<proteinExistence type="predicted"/>
<evidence type="ECO:0000313" key="1">
    <source>
        <dbReference type="EMBL" id="PON47309.1"/>
    </source>
</evidence>
<dbReference type="EMBL" id="JXTC01000537">
    <property type="protein sequence ID" value="PON47309.1"/>
    <property type="molecule type" value="Genomic_DNA"/>
</dbReference>
<accession>A0A2P5BEV4</accession>
<protein>
    <submittedName>
        <fullName evidence="1">Uncharacterized protein</fullName>
    </submittedName>
</protein>
<evidence type="ECO:0000313" key="2">
    <source>
        <dbReference type="Proteomes" id="UP000237000"/>
    </source>
</evidence>
<dbReference type="InParanoid" id="A0A2P5BEV4"/>
<organism evidence="1 2">
    <name type="scientific">Trema orientale</name>
    <name type="common">Charcoal tree</name>
    <name type="synonym">Celtis orientalis</name>
    <dbReference type="NCBI Taxonomy" id="63057"/>
    <lineage>
        <taxon>Eukaryota</taxon>
        <taxon>Viridiplantae</taxon>
        <taxon>Streptophyta</taxon>
        <taxon>Embryophyta</taxon>
        <taxon>Tracheophyta</taxon>
        <taxon>Spermatophyta</taxon>
        <taxon>Magnoliopsida</taxon>
        <taxon>eudicotyledons</taxon>
        <taxon>Gunneridae</taxon>
        <taxon>Pentapetalae</taxon>
        <taxon>rosids</taxon>
        <taxon>fabids</taxon>
        <taxon>Rosales</taxon>
        <taxon>Cannabaceae</taxon>
        <taxon>Trema</taxon>
    </lineage>
</organism>
<name>A0A2P5BEV4_TREOI</name>
<sequence length="100" mass="11532">EVKFNVFKAMKMNDDLKDCYRVDICDRLITETFKTSHVKDPLEDTILNRGIVVSKEARECLHAMNIFPHFGKMNFQFEALDRPAEAKSTIKPSIEGSTYC</sequence>
<dbReference type="AlphaFoldDB" id="A0A2P5BEV4"/>
<dbReference type="OrthoDB" id="10353387at2759"/>
<reference evidence="2" key="1">
    <citation type="submission" date="2016-06" db="EMBL/GenBank/DDBJ databases">
        <title>Parallel loss of symbiosis genes in relatives of nitrogen-fixing non-legume Parasponia.</title>
        <authorList>
            <person name="Van Velzen R."/>
            <person name="Holmer R."/>
            <person name="Bu F."/>
            <person name="Rutten L."/>
            <person name="Van Zeijl A."/>
            <person name="Liu W."/>
            <person name="Santuari L."/>
            <person name="Cao Q."/>
            <person name="Sharma T."/>
            <person name="Shen D."/>
            <person name="Roswanjaya Y."/>
            <person name="Wardhani T."/>
            <person name="Kalhor M.S."/>
            <person name="Jansen J."/>
            <person name="Van den Hoogen J."/>
            <person name="Gungor B."/>
            <person name="Hartog M."/>
            <person name="Hontelez J."/>
            <person name="Verver J."/>
            <person name="Yang W.-C."/>
            <person name="Schijlen E."/>
            <person name="Repin R."/>
            <person name="Schilthuizen M."/>
            <person name="Schranz E."/>
            <person name="Heidstra R."/>
            <person name="Miyata K."/>
            <person name="Fedorova E."/>
            <person name="Kohlen W."/>
            <person name="Bisseling T."/>
            <person name="Smit S."/>
            <person name="Geurts R."/>
        </authorList>
    </citation>
    <scope>NUCLEOTIDE SEQUENCE [LARGE SCALE GENOMIC DNA]</scope>
    <source>
        <strain evidence="2">cv. RG33-2</strain>
    </source>
</reference>